<gene>
    <name evidence="3" type="ORF">ACERK3_12325</name>
</gene>
<organism evidence="3 4">
    <name type="scientific">Natronomicrosphaera hydrolytica</name>
    <dbReference type="NCBI Taxonomy" id="3242702"/>
    <lineage>
        <taxon>Bacteria</taxon>
        <taxon>Pseudomonadati</taxon>
        <taxon>Planctomycetota</taxon>
        <taxon>Phycisphaerae</taxon>
        <taxon>Phycisphaerales</taxon>
        <taxon>Phycisphaeraceae</taxon>
        <taxon>Natronomicrosphaera</taxon>
    </lineage>
</organism>
<proteinExistence type="predicted"/>
<dbReference type="PANTHER" id="PTHR31571">
    <property type="entry name" value="ALTERED INHERITANCE OF MITOCHONDRIA PROTEIN 6"/>
    <property type="match status" value="1"/>
</dbReference>
<reference evidence="3 4" key="1">
    <citation type="submission" date="2024-08" db="EMBL/GenBank/DDBJ databases">
        <title>Whole-genome sequencing of halo(alkali)philic microorganisms from hypersaline lakes.</title>
        <authorList>
            <person name="Sorokin D.Y."/>
            <person name="Merkel A.Y."/>
            <person name="Messina E."/>
            <person name="Yakimov M."/>
        </authorList>
    </citation>
    <scope>NUCLEOTIDE SEQUENCE [LARGE SCALE GENOMIC DNA]</scope>
    <source>
        <strain evidence="3 4">AB-hyl4</strain>
    </source>
</reference>
<dbReference type="RefSeq" id="WP_425345997.1">
    <property type="nucleotide sequence ID" value="NZ_JBGUBD010000007.1"/>
</dbReference>
<keyword evidence="4" id="KW-1185">Reference proteome</keyword>
<keyword evidence="2" id="KW-0732">Signal</keyword>
<dbReference type="PANTHER" id="PTHR31571:SF1">
    <property type="entry name" value="ALTERED INHERITANCE OF MITOCHONDRIA PROTEIN 6"/>
    <property type="match status" value="1"/>
</dbReference>
<dbReference type="EMBL" id="JBGUBD010000007">
    <property type="protein sequence ID" value="MFA9479069.1"/>
    <property type="molecule type" value="Genomic_DNA"/>
</dbReference>
<dbReference type="Gene3D" id="3.20.20.190">
    <property type="entry name" value="Phosphatidylinositol (PI) phosphodiesterase"/>
    <property type="match status" value="1"/>
</dbReference>
<comment type="caution">
    <text evidence="3">The sequence shown here is derived from an EMBL/GenBank/DDBJ whole genome shotgun (WGS) entry which is preliminary data.</text>
</comment>
<accession>A0ABV4U8D9</accession>
<dbReference type="PROSITE" id="PS51257">
    <property type="entry name" value="PROKAR_LIPOPROTEIN"/>
    <property type="match status" value="1"/>
</dbReference>
<feature type="chain" id="PRO_5045886928" description="Altered inheritance of mitochondria protein 6" evidence="2">
    <location>
        <begin position="25"/>
        <end position="277"/>
    </location>
</feature>
<dbReference type="Proteomes" id="UP001575105">
    <property type="component" value="Unassembled WGS sequence"/>
</dbReference>
<evidence type="ECO:0000256" key="2">
    <source>
        <dbReference type="SAM" id="SignalP"/>
    </source>
</evidence>
<sequence>MRNRLTIGLLLVVMLAFTFGCSLNQPTDQVADTLVIPGHAHNDYYHPRPLNDALDHGFISIEADIFLVDGELLVGHDPHELTPERTLQSLYLDPLRERAQAYDGRIYPDGSQVILLIDIKSDGEEMFEPLNAVLAAYSDIIAAWEPEGDHSGETAPVLAVLSGNRPVASMLRERRLLGRLDGRLDDLDSDLPAAFMPLISDHWRQISSWQGEGEMPAEDRARLHEVVRQAHAAGRRVRFWATPESEAVWEQLLEADVDLINTDELGRLRRFLLSREP</sequence>
<dbReference type="CDD" id="cd08577">
    <property type="entry name" value="PI-PLCc_GDPD_SF_unchar3"/>
    <property type="match status" value="1"/>
</dbReference>
<name>A0ABV4U8D9_9BACT</name>
<feature type="signal peptide" evidence="2">
    <location>
        <begin position="1"/>
        <end position="24"/>
    </location>
</feature>
<evidence type="ECO:0000256" key="1">
    <source>
        <dbReference type="ARBA" id="ARBA00014286"/>
    </source>
</evidence>
<evidence type="ECO:0000313" key="4">
    <source>
        <dbReference type="Proteomes" id="UP001575105"/>
    </source>
</evidence>
<evidence type="ECO:0000313" key="3">
    <source>
        <dbReference type="EMBL" id="MFA9479069.1"/>
    </source>
</evidence>
<dbReference type="InterPro" id="IPR039559">
    <property type="entry name" value="AIM6_PI-PLC-like_dom"/>
</dbReference>
<dbReference type="SUPFAM" id="SSF51695">
    <property type="entry name" value="PLC-like phosphodiesterases"/>
    <property type="match status" value="1"/>
</dbReference>
<protein>
    <recommendedName>
        <fullName evidence="1">Altered inheritance of mitochondria protein 6</fullName>
    </recommendedName>
</protein>
<dbReference type="InterPro" id="IPR051236">
    <property type="entry name" value="HAT_RTT109-like"/>
</dbReference>
<dbReference type="InterPro" id="IPR017946">
    <property type="entry name" value="PLC-like_Pdiesterase_TIM-brl"/>
</dbReference>
<dbReference type="Pfam" id="PF13653">
    <property type="entry name" value="GDPD_2"/>
    <property type="match status" value="1"/>
</dbReference>